<dbReference type="InterPro" id="IPR036555">
    <property type="entry name" value="NusA_N_sf"/>
</dbReference>
<keyword evidence="4 7" id="KW-0694">RNA-binding</keyword>
<dbReference type="CDD" id="cd04455">
    <property type="entry name" value="S1_NusA"/>
    <property type="match status" value="1"/>
</dbReference>
<dbReference type="Gene3D" id="3.30.300.20">
    <property type="match status" value="2"/>
</dbReference>
<dbReference type="STRING" id="869209.Tresu_2092"/>
<evidence type="ECO:0000256" key="7">
    <source>
        <dbReference type="HAMAP-Rule" id="MF_00945"/>
    </source>
</evidence>
<evidence type="ECO:0000259" key="9">
    <source>
        <dbReference type="PROSITE" id="PS50126"/>
    </source>
</evidence>
<organism evidence="10 11">
    <name type="scientific">Treponema succinifaciens (strain ATCC 33096 / DSM 2489 / 6091)</name>
    <dbReference type="NCBI Taxonomy" id="869209"/>
    <lineage>
        <taxon>Bacteria</taxon>
        <taxon>Pseudomonadati</taxon>
        <taxon>Spirochaetota</taxon>
        <taxon>Spirochaetia</taxon>
        <taxon>Spirochaetales</taxon>
        <taxon>Treponemataceae</taxon>
        <taxon>Treponema</taxon>
    </lineage>
</organism>
<dbReference type="EMBL" id="CP002631">
    <property type="protein sequence ID" value="AEB14962.1"/>
    <property type="molecule type" value="Genomic_DNA"/>
</dbReference>
<dbReference type="SUPFAM" id="SSF54814">
    <property type="entry name" value="Prokaryotic type KH domain (KH-domain type II)"/>
    <property type="match status" value="2"/>
</dbReference>
<dbReference type="GO" id="GO:0031564">
    <property type="term" value="P:transcription antitermination"/>
    <property type="evidence" value="ECO:0007669"/>
    <property type="project" value="UniProtKB-UniRule"/>
</dbReference>
<dbReference type="InterPro" id="IPR009019">
    <property type="entry name" value="KH_sf_prok-type"/>
</dbReference>
<evidence type="ECO:0000256" key="5">
    <source>
        <dbReference type="ARBA" id="ARBA00023015"/>
    </source>
</evidence>
<dbReference type="InterPro" id="IPR003029">
    <property type="entry name" value="S1_domain"/>
</dbReference>
<dbReference type="HAMAP" id="MF_00945_B">
    <property type="entry name" value="NusA_B"/>
    <property type="match status" value="1"/>
</dbReference>
<dbReference type="AlphaFoldDB" id="F2NTH3"/>
<gene>
    <name evidence="7" type="primary">nusA</name>
    <name evidence="10" type="ordered locus">Tresu_2092</name>
</gene>
<feature type="region of interest" description="Disordered" evidence="8">
    <location>
        <begin position="435"/>
        <end position="456"/>
    </location>
</feature>
<keyword evidence="3 7" id="KW-0889">Transcription antitermination</keyword>
<dbReference type="GO" id="GO:0003700">
    <property type="term" value="F:DNA-binding transcription factor activity"/>
    <property type="evidence" value="ECO:0007669"/>
    <property type="project" value="InterPro"/>
</dbReference>
<comment type="function">
    <text evidence="7">Participates in both transcription termination and antitermination.</text>
</comment>
<dbReference type="CDD" id="cd02134">
    <property type="entry name" value="KH-II_NusA_rpt1"/>
    <property type="match status" value="1"/>
</dbReference>
<evidence type="ECO:0000256" key="6">
    <source>
        <dbReference type="ARBA" id="ARBA00023163"/>
    </source>
</evidence>
<reference evidence="11" key="2">
    <citation type="submission" date="2011-04" db="EMBL/GenBank/DDBJ databases">
        <title>The complete genome of chromosome of Treponema succinifaciens DSM 2489.</title>
        <authorList>
            <person name="Lucas S."/>
            <person name="Copeland A."/>
            <person name="Lapidus A."/>
            <person name="Bruce D."/>
            <person name="Goodwin L."/>
            <person name="Pitluck S."/>
            <person name="Peters L."/>
            <person name="Kyrpides N."/>
            <person name="Mavromatis K."/>
            <person name="Ivanova N."/>
            <person name="Ovchinnikova G."/>
            <person name="Teshima H."/>
            <person name="Detter J.C."/>
            <person name="Tapia R."/>
            <person name="Han C."/>
            <person name="Land M."/>
            <person name="Hauser L."/>
            <person name="Markowitz V."/>
            <person name="Cheng J.-F."/>
            <person name="Hugenholtz P."/>
            <person name="Woyke T."/>
            <person name="Wu D."/>
            <person name="Gronow S."/>
            <person name="Wellnitz S."/>
            <person name="Brambilla E."/>
            <person name="Klenk H.-P."/>
            <person name="Eisen J.A."/>
        </authorList>
    </citation>
    <scope>NUCLEOTIDE SEQUENCE [LARGE SCALE GENOMIC DNA]</scope>
    <source>
        <strain evidence="11">ATCC 33096 / DSM 2489 / 6091</strain>
    </source>
</reference>
<dbReference type="RefSeq" id="WP_013702216.1">
    <property type="nucleotide sequence ID" value="NC_015385.1"/>
</dbReference>
<dbReference type="SUPFAM" id="SSF50249">
    <property type="entry name" value="Nucleic acid-binding proteins"/>
    <property type="match status" value="1"/>
</dbReference>
<evidence type="ECO:0000256" key="3">
    <source>
        <dbReference type="ARBA" id="ARBA00022814"/>
    </source>
</evidence>
<dbReference type="SMART" id="SM00316">
    <property type="entry name" value="S1"/>
    <property type="match status" value="1"/>
</dbReference>
<dbReference type="PROSITE" id="PS50126">
    <property type="entry name" value="S1"/>
    <property type="match status" value="1"/>
</dbReference>
<dbReference type="OrthoDB" id="9807233at2"/>
<dbReference type="InterPro" id="IPR025249">
    <property type="entry name" value="TF_NusA_KH_1st"/>
</dbReference>
<dbReference type="InterPro" id="IPR010213">
    <property type="entry name" value="TF_NusA"/>
</dbReference>
<dbReference type="Proteomes" id="UP000006852">
    <property type="component" value="Chromosome"/>
</dbReference>
<dbReference type="Pfam" id="PF26594">
    <property type="entry name" value="KH_NusA_2nd"/>
    <property type="match status" value="1"/>
</dbReference>
<dbReference type="Pfam" id="PF08529">
    <property type="entry name" value="NusA_N"/>
    <property type="match status" value="1"/>
</dbReference>
<dbReference type="HOGENOM" id="CLU_029242_2_1_12"/>
<keyword evidence="11" id="KW-1185">Reference proteome</keyword>
<evidence type="ECO:0000256" key="8">
    <source>
        <dbReference type="SAM" id="MobiDB-lite"/>
    </source>
</evidence>
<evidence type="ECO:0000313" key="10">
    <source>
        <dbReference type="EMBL" id="AEB14962.1"/>
    </source>
</evidence>
<dbReference type="KEGG" id="tsu:Tresu_2092"/>
<keyword evidence="6 7" id="KW-0804">Transcription</keyword>
<evidence type="ECO:0000256" key="2">
    <source>
        <dbReference type="ARBA" id="ARBA00022490"/>
    </source>
</evidence>
<dbReference type="InterPro" id="IPR012340">
    <property type="entry name" value="NA-bd_OB-fold"/>
</dbReference>
<reference evidence="10 11" key="1">
    <citation type="journal article" date="2011" name="Stand. Genomic Sci.">
        <title>Complete genome sequence of Treponema succinifaciens type strain (6091).</title>
        <authorList>
            <person name="Han C."/>
            <person name="Gronow S."/>
            <person name="Teshima H."/>
            <person name="Lapidus A."/>
            <person name="Nolan M."/>
            <person name="Lucas S."/>
            <person name="Hammon N."/>
            <person name="Deshpande S."/>
            <person name="Cheng J.F."/>
            <person name="Zeytun A."/>
            <person name="Tapia R."/>
            <person name="Goodwin L."/>
            <person name="Pitluck S."/>
            <person name="Liolios K."/>
            <person name="Pagani I."/>
            <person name="Ivanova N."/>
            <person name="Mavromatis K."/>
            <person name="Mikhailova N."/>
            <person name="Huntemann M."/>
            <person name="Pati A."/>
            <person name="Chen A."/>
            <person name="Palaniappan K."/>
            <person name="Land M."/>
            <person name="Hauser L."/>
            <person name="Brambilla E.M."/>
            <person name="Rohde M."/>
            <person name="Goker M."/>
            <person name="Woyke T."/>
            <person name="Bristow J."/>
            <person name="Eisen J.A."/>
            <person name="Markowitz V."/>
            <person name="Hugenholtz P."/>
            <person name="Kyrpides N.C."/>
            <person name="Klenk H.P."/>
            <person name="Detter J.C."/>
        </authorList>
    </citation>
    <scope>NUCLEOTIDE SEQUENCE [LARGE SCALE GENOMIC DNA]</scope>
    <source>
        <strain evidence="11">ATCC 33096 / DSM 2489 / 6091</strain>
    </source>
</reference>
<evidence type="ECO:0000256" key="4">
    <source>
        <dbReference type="ARBA" id="ARBA00022884"/>
    </source>
</evidence>
<dbReference type="SUPFAM" id="SSF69705">
    <property type="entry name" value="Transcription factor NusA, N-terminal domain"/>
    <property type="match status" value="1"/>
</dbReference>
<dbReference type="PANTHER" id="PTHR22648">
    <property type="entry name" value="TRANSCRIPTION TERMINATION FACTOR NUSA"/>
    <property type="match status" value="1"/>
</dbReference>
<dbReference type="CDD" id="cd22529">
    <property type="entry name" value="KH-II_NusA_rpt2"/>
    <property type="match status" value="1"/>
</dbReference>
<dbReference type="Gene3D" id="3.30.1480.10">
    <property type="entry name" value="NusA, N-terminal domain"/>
    <property type="match status" value="1"/>
</dbReference>
<feature type="domain" description="S1 motif" evidence="9">
    <location>
        <begin position="136"/>
        <end position="200"/>
    </location>
</feature>
<dbReference type="GO" id="GO:0006353">
    <property type="term" value="P:DNA-templated transcription termination"/>
    <property type="evidence" value="ECO:0007669"/>
    <property type="project" value="UniProtKB-UniRule"/>
</dbReference>
<dbReference type="GeneID" id="302999215"/>
<comment type="subunit">
    <text evidence="7">Monomer. Binds directly to the core enzyme of the DNA-dependent RNA polymerase and to nascent RNA.</text>
</comment>
<dbReference type="PANTHER" id="PTHR22648:SF0">
    <property type="entry name" value="TRANSCRIPTION TERMINATION_ANTITERMINATION PROTEIN NUSA"/>
    <property type="match status" value="1"/>
</dbReference>
<dbReference type="GO" id="GO:0005829">
    <property type="term" value="C:cytosol"/>
    <property type="evidence" value="ECO:0007669"/>
    <property type="project" value="TreeGrafter"/>
</dbReference>
<accession>F2NTH3</accession>
<dbReference type="Gene3D" id="2.40.50.140">
    <property type="entry name" value="Nucleic acid-binding proteins"/>
    <property type="match status" value="1"/>
</dbReference>
<protein>
    <recommendedName>
        <fullName evidence="7">Transcription termination/antitermination protein NusA</fullName>
    </recommendedName>
</protein>
<dbReference type="FunFam" id="3.30.300.20:FF:000005">
    <property type="entry name" value="Transcription termination/antitermination protein NusA"/>
    <property type="match status" value="1"/>
</dbReference>
<dbReference type="InterPro" id="IPR030842">
    <property type="entry name" value="TF_NusA_bacterial"/>
</dbReference>
<evidence type="ECO:0000313" key="11">
    <source>
        <dbReference type="Proteomes" id="UP000006852"/>
    </source>
</evidence>
<dbReference type="FunFam" id="3.30.300.20:FF:000002">
    <property type="entry name" value="Transcription termination/antitermination protein NusA"/>
    <property type="match status" value="1"/>
</dbReference>
<keyword evidence="2 7" id="KW-0963">Cytoplasm</keyword>
<dbReference type="Pfam" id="PF13184">
    <property type="entry name" value="KH_NusA_1st"/>
    <property type="match status" value="1"/>
</dbReference>
<dbReference type="InterPro" id="IPR058582">
    <property type="entry name" value="KH_NusA_2nd"/>
</dbReference>
<comment type="similarity">
    <text evidence="7">Belongs to the NusA family.</text>
</comment>
<dbReference type="NCBIfam" id="TIGR01953">
    <property type="entry name" value="NusA"/>
    <property type="match status" value="1"/>
</dbReference>
<comment type="subcellular location">
    <subcellularLocation>
        <location evidence="7">Cytoplasm</location>
    </subcellularLocation>
</comment>
<keyword evidence="5 7" id="KW-0805">Transcription regulation</keyword>
<sequence length="484" mass="54373">MSEMADAIRALSAEKGIDESSIRQTIERMILAAYQKSFGKGYDNCIVKFADDMSDVNVYARKTVVDGVYDPVIEIELEEAQKLAPEAVIHDTLDIPLDPKRDFERGAVSVGKQEAHKDLNENSSKKLLDEYKEKLGQIIIGYYQREHKGNIYVELGKVEGVLPVKYQSPREVYEKNDRIRALIKDVKKVPSGIQVVLSRTDENFVKSILELEVPEIQDNTIVVKSISREPGYRTKIAVASNKIDVDPVGACVGLKGVRIQNVIRELEGEKIDVLRYDEDPHVFIKNALSPAEVKHVVIKDAEKREALAVVSDENFSIAIGKQGLNVRLANRLCNWSIDVKTEAMVTDEDLVENDTRRAAEELFGGSENESYEEILTVAQLPGVDQRVAEILKEAGYDDIEVFVSSYESGALNGLDDVTKEQLDEVYSIINENVEFEDEEEPQQTADSAEEDSEEEYFCPECGEKITPDMTRCPKCGVEFSFEEE</sequence>
<dbReference type="InterPro" id="IPR013735">
    <property type="entry name" value="TF_NusA_N"/>
</dbReference>
<dbReference type="GO" id="GO:0003723">
    <property type="term" value="F:RNA binding"/>
    <property type="evidence" value="ECO:0007669"/>
    <property type="project" value="UniProtKB-UniRule"/>
</dbReference>
<proteinExistence type="inferred from homology"/>
<evidence type="ECO:0000256" key="1">
    <source>
        <dbReference type="ARBA" id="ARBA00022472"/>
    </source>
</evidence>
<name>F2NTH3_TRES6</name>
<dbReference type="InterPro" id="IPR015946">
    <property type="entry name" value="KH_dom-like_a/b"/>
</dbReference>
<dbReference type="eggNOG" id="COG0195">
    <property type="taxonomic scope" value="Bacteria"/>
</dbReference>
<keyword evidence="1 7" id="KW-0806">Transcription termination</keyword>